<accession>A0A8S1RS67</accession>
<dbReference type="EMBL" id="CAJJDN010000245">
    <property type="protein sequence ID" value="CAD8129815.1"/>
    <property type="molecule type" value="Genomic_DNA"/>
</dbReference>
<evidence type="ECO:0000313" key="1">
    <source>
        <dbReference type="EMBL" id="CAD8129815.1"/>
    </source>
</evidence>
<organism evidence="1 2">
    <name type="scientific">Paramecium sonneborni</name>
    <dbReference type="NCBI Taxonomy" id="65129"/>
    <lineage>
        <taxon>Eukaryota</taxon>
        <taxon>Sar</taxon>
        <taxon>Alveolata</taxon>
        <taxon>Ciliophora</taxon>
        <taxon>Intramacronucleata</taxon>
        <taxon>Oligohymenophorea</taxon>
        <taxon>Peniculida</taxon>
        <taxon>Parameciidae</taxon>
        <taxon>Paramecium</taxon>
    </lineage>
</organism>
<protein>
    <submittedName>
        <fullName evidence="1">Uncharacterized protein</fullName>
    </submittedName>
</protein>
<keyword evidence="2" id="KW-1185">Reference proteome</keyword>
<reference evidence="1" key="1">
    <citation type="submission" date="2021-01" db="EMBL/GenBank/DDBJ databases">
        <authorList>
            <consortium name="Genoscope - CEA"/>
            <person name="William W."/>
        </authorList>
    </citation>
    <scope>NUCLEOTIDE SEQUENCE</scope>
</reference>
<proteinExistence type="predicted"/>
<comment type="caution">
    <text evidence="1">The sequence shown here is derived from an EMBL/GenBank/DDBJ whole genome shotgun (WGS) entry which is preliminary data.</text>
</comment>
<gene>
    <name evidence="1" type="ORF">PSON_ATCC_30995.1.T2450015</name>
</gene>
<name>A0A8S1RS67_9CILI</name>
<sequence length="95" mass="11467">MKKMMQENWNPSLRSFNLYFLRHIHATPRYDDIFIDALTRQVSPHYKKLYRIFTNDAAAKQRAQLQTPIGYKNYWKAWTFNLKRQEKSQKIGTGI</sequence>
<dbReference type="Proteomes" id="UP000692954">
    <property type="component" value="Unassembled WGS sequence"/>
</dbReference>
<dbReference type="AlphaFoldDB" id="A0A8S1RS67"/>
<evidence type="ECO:0000313" key="2">
    <source>
        <dbReference type="Proteomes" id="UP000692954"/>
    </source>
</evidence>